<dbReference type="AlphaFoldDB" id="A0A2H3D5M9"/>
<dbReference type="Proteomes" id="UP000217790">
    <property type="component" value="Unassembled WGS sequence"/>
</dbReference>
<sequence length="110" mass="12512">MSSSLSLSPVLVARTRAVYLVIFGSLSSRDCHRRVVSLVSTKDVWGHLRKYVFSETLQLLGSQAECFIELYLAVHSRTVKHDPPRTLTIPLYRVNASFTRSPHLQGRWGR</sequence>
<proteinExistence type="predicted"/>
<dbReference type="EMBL" id="KZ293669">
    <property type="protein sequence ID" value="PBK89400.1"/>
    <property type="molecule type" value="Genomic_DNA"/>
</dbReference>
<gene>
    <name evidence="1" type="ORF">ARMGADRAFT_342189</name>
</gene>
<evidence type="ECO:0000313" key="1">
    <source>
        <dbReference type="EMBL" id="PBK89400.1"/>
    </source>
</evidence>
<evidence type="ECO:0000313" key="2">
    <source>
        <dbReference type="Proteomes" id="UP000217790"/>
    </source>
</evidence>
<reference evidence="2" key="1">
    <citation type="journal article" date="2017" name="Nat. Ecol. Evol.">
        <title>Genome expansion and lineage-specific genetic innovations in the forest pathogenic fungi Armillaria.</title>
        <authorList>
            <person name="Sipos G."/>
            <person name="Prasanna A.N."/>
            <person name="Walter M.C."/>
            <person name="O'Connor E."/>
            <person name="Balint B."/>
            <person name="Krizsan K."/>
            <person name="Kiss B."/>
            <person name="Hess J."/>
            <person name="Varga T."/>
            <person name="Slot J."/>
            <person name="Riley R."/>
            <person name="Boka B."/>
            <person name="Rigling D."/>
            <person name="Barry K."/>
            <person name="Lee J."/>
            <person name="Mihaltcheva S."/>
            <person name="LaButti K."/>
            <person name="Lipzen A."/>
            <person name="Waldron R."/>
            <person name="Moloney N.M."/>
            <person name="Sperisen C."/>
            <person name="Kredics L."/>
            <person name="Vagvoelgyi C."/>
            <person name="Patrignani A."/>
            <person name="Fitzpatrick D."/>
            <person name="Nagy I."/>
            <person name="Doyle S."/>
            <person name="Anderson J.B."/>
            <person name="Grigoriev I.V."/>
            <person name="Gueldener U."/>
            <person name="Muensterkoetter M."/>
            <person name="Nagy L.G."/>
        </authorList>
    </citation>
    <scope>NUCLEOTIDE SEQUENCE [LARGE SCALE GENOMIC DNA]</scope>
    <source>
        <strain evidence="2">Ar21-2</strain>
    </source>
</reference>
<protein>
    <submittedName>
        <fullName evidence="1">Uncharacterized protein</fullName>
    </submittedName>
</protein>
<organism evidence="1 2">
    <name type="scientific">Armillaria gallica</name>
    <name type="common">Bulbous honey fungus</name>
    <name type="synonym">Armillaria bulbosa</name>
    <dbReference type="NCBI Taxonomy" id="47427"/>
    <lineage>
        <taxon>Eukaryota</taxon>
        <taxon>Fungi</taxon>
        <taxon>Dikarya</taxon>
        <taxon>Basidiomycota</taxon>
        <taxon>Agaricomycotina</taxon>
        <taxon>Agaricomycetes</taxon>
        <taxon>Agaricomycetidae</taxon>
        <taxon>Agaricales</taxon>
        <taxon>Marasmiineae</taxon>
        <taxon>Physalacriaceae</taxon>
        <taxon>Armillaria</taxon>
    </lineage>
</organism>
<keyword evidence="2" id="KW-1185">Reference proteome</keyword>
<dbReference type="InParanoid" id="A0A2H3D5M9"/>
<name>A0A2H3D5M9_ARMGA</name>
<accession>A0A2H3D5M9</accession>